<feature type="transmembrane region" description="Helical" evidence="5">
    <location>
        <begin position="78"/>
        <end position="103"/>
    </location>
</feature>
<feature type="transmembrane region" description="Helical" evidence="5">
    <location>
        <begin position="29"/>
        <end position="58"/>
    </location>
</feature>
<evidence type="ECO:0000256" key="5">
    <source>
        <dbReference type="SAM" id="Phobius"/>
    </source>
</evidence>
<keyword evidence="3 5" id="KW-1133">Transmembrane helix</keyword>
<feature type="transmembrane region" description="Helical" evidence="5">
    <location>
        <begin position="124"/>
        <end position="149"/>
    </location>
</feature>
<reference evidence="7 8" key="1">
    <citation type="journal article" date="2015" name="Nature">
        <title>rRNA introns, odd ribosomes, and small enigmatic genomes across a large radiation of phyla.</title>
        <authorList>
            <person name="Brown C.T."/>
            <person name="Hug L.A."/>
            <person name="Thomas B.C."/>
            <person name="Sharon I."/>
            <person name="Castelle C.J."/>
            <person name="Singh A."/>
            <person name="Wilkins M.J."/>
            <person name="Williams K.H."/>
            <person name="Banfield J.F."/>
        </authorList>
    </citation>
    <scope>NUCLEOTIDE SEQUENCE [LARGE SCALE GENOMIC DNA]</scope>
</reference>
<dbReference type="Proteomes" id="UP000034611">
    <property type="component" value="Unassembled WGS sequence"/>
</dbReference>
<sequence length="198" mass="22124">MIVTAKFVLTQPASFFAARKLEKGVKKAFWYFAAISLLEVFIAIVSFLIIGSSVNFVYKLAGVAPEGEQSFPQMLPVLVFGYFFGLAFSFVSAGLLHLWIRLFRGKGNYSKTYQLFVYTHTPRALLSWIPVIGGLIAWVYGFVLLVIGAQIFHSISRRRAIVIFIIPFLLTVVLVLFGFIAFLLLLKNIPSGQGLPYS</sequence>
<dbReference type="InterPro" id="IPR006977">
    <property type="entry name" value="Yip1_dom"/>
</dbReference>
<dbReference type="GO" id="GO:0016020">
    <property type="term" value="C:membrane"/>
    <property type="evidence" value="ECO:0007669"/>
    <property type="project" value="UniProtKB-SubCell"/>
</dbReference>
<comment type="caution">
    <text evidence="7">The sequence shown here is derived from an EMBL/GenBank/DDBJ whole genome shotgun (WGS) entry which is preliminary data.</text>
</comment>
<evidence type="ECO:0000256" key="4">
    <source>
        <dbReference type="ARBA" id="ARBA00023136"/>
    </source>
</evidence>
<accession>A0A0G1EB58</accession>
<name>A0A0G1EB58_9BACT</name>
<evidence type="ECO:0000313" key="8">
    <source>
        <dbReference type="Proteomes" id="UP000034611"/>
    </source>
</evidence>
<comment type="subcellular location">
    <subcellularLocation>
        <location evidence="1">Membrane</location>
        <topology evidence="1">Multi-pass membrane protein</topology>
    </subcellularLocation>
</comment>
<organism evidence="7 8">
    <name type="scientific">Candidatus Woesebacteria bacterium GW2011_GWC1_43_10b</name>
    <dbReference type="NCBI Taxonomy" id="1618585"/>
    <lineage>
        <taxon>Bacteria</taxon>
        <taxon>Candidatus Woeseibacteriota</taxon>
    </lineage>
</organism>
<evidence type="ECO:0000256" key="1">
    <source>
        <dbReference type="ARBA" id="ARBA00004141"/>
    </source>
</evidence>
<evidence type="ECO:0000256" key="2">
    <source>
        <dbReference type="ARBA" id="ARBA00022692"/>
    </source>
</evidence>
<gene>
    <name evidence="7" type="ORF">UV56_C0022G0002</name>
</gene>
<proteinExistence type="predicted"/>
<feature type="transmembrane region" description="Helical" evidence="5">
    <location>
        <begin position="161"/>
        <end position="186"/>
    </location>
</feature>
<evidence type="ECO:0000259" key="6">
    <source>
        <dbReference type="Pfam" id="PF04893"/>
    </source>
</evidence>
<keyword evidence="4 5" id="KW-0472">Membrane</keyword>
<dbReference type="Pfam" id="PF04893">
    <property type="entry name" value="Yip1"/>
    <property type="match status" value="1"/>
</dbReference>
<keyword evidence="2 5" id="KW-0812">Transmembrane</keyword>
<evidence type="ECO:0000313" key="7">
    <source>
        <dbReference type="EMBL" id="KKS80286.1"/>
    </source>
</evidence>
<evidence type="ECO:0000256" key="3">
    <source>
        <dbReference type="ARBA" id="ARBA00022989"/>
    </source>
</evidence>
<feature type="domain" description="Yip1" evidence="6">
    <location>
        <begin position="8"/>
        <end position="176"/>
    </location>
</feature>
<dbReference type="EMBL" id="LCEY01000022">
    <property type="protein sequence ID" value="KKS80286.1"/>
    <property type="molecule type" value="Genomic_DNA"/>
</dbReference>
<dbReference type="AlphaFoldDB" id="A0A0G1EB58"/>
<protein>
    <recommendedName>
        <fullName evidence="6">Yip1 domain-containing protein</fullName>
    </recommendedName>
</protein>